<dbReference type="InterPro" id="IPR054722">
    <property type="entry name" value="PolX-like_BBD"/>
</dbReference>
<evidence type="ECO:0000259" key="2">
    <source>
        <dbReference type="Pfam" id="PF22936"/>
    </source>
</evidence>
<proteinExistence type="predicted"/>
<reference evidence="3" key="1">
    <citation type="submission" date="2024-01" db="EMBL/GenBank/DDBJ databases">
        <authorList>
            <person name="Webb A."/>
        </authorList>
    </citation>
    <scope>NUCLEOTIDE SEQUENCE</scope>
    <source>
        <strain evidence="3">Pm1</strain>
    </source>
</reference>
<dbReference type="EMBL" id="CAKLBY020000111">
    <property type="protein sequence ID" value="CAK7927515.1"/>
    <property type="molecule type" value="Genomic_DNA"/>
</dbReference>
<name>A0AAV1TZ33_9STRA</name>
<protein>
    <recommendedName>
        <fullName evidence="5">GAG-pre-integrase domain-containing protein</fullName>
    </recommendedName>
</protein>
<dbReference type="Pfam" id="PF22936">
    <property type="entry name" value="Pol_BBD"/>
    <property type="match status" value="1"/>
</dbReference>
<gene>
    <name evidence="3" type="ORF">PM001_LOCUS12665</name>
</gene>
<dbReference type="Pfam" id="PF13976">
    <property type="entry name" value="gag_pre-integrs"/>
    <property type="match status" value="1"/>
</dbReference>
<comment type="caution">
    <text evidence="3">The sequence shown here is derived from an EMBL/GenBank/DDBJ whole genome shotgun (WGS) entry which is preliminary data.</text>
</comment>
<feature type="domain" description="Retrovirus-related Pol polyprotein from transposon TNT 1-94-like beta-barrel" evidence="2">
    <location>
        <begin position="1"/>
        <end position="75"/>
    </location>
</feature>
<accession>A0AAV1TZ33</accession>
<dbReference type="AlphaFoldDB" id="A0AAV1TZ33"/>
<evidence type="ECO:0008006" key="5">
    <source>
        <dbReference type="Google" id="ProtNLM"/>
    </source>
</evidence>
<evidence type="ECO:0000313" key="3">
    <source>
        <dbReference type="EMBL" id="CAK7927515.1"/>
    </source>
</evidence>
<sequence>MCKDRDAFIEYADSSTARNVNSAKNNASSKVLGQGTVVLRVWNGTFSTCARLENTLHVQDLNKNLFSLTAATARGMKIEINSAGCIVFKSGQIVATGVRRGILLTLIVEEVPQCHVLENEAELWHRRLGHISYSTVNKLIKDGCIKA</sequence>
<organism evidence="3 4">
    <name type="scientific">Peronospora matthiolae</name>
    <dbReference type="NCBI Taxonomy" id="2874970"/>
    <lineage>
        <taxon>Eukaryota</taxon>
        <taxon>Sar</taxon>
        <taxon>Stramenopiles</taxon>
        <taxon>Oomycota</taxon>
        <taxon>Peronosporomycetes</taxon>
        <taxon>Peronosporales</taxon>
        <taxon>Peronosporaceae</taxon>
        <taxon>Peronospora</taxon>
    </lineage>
</organism>
<feature type="domain" description="GAG-pre-integrase" evidence="1">
    <location>
        <begin position="115"/>
        <end position="145"/>
    </location>
</feature>
<evidence type="ECO:0000313" key="4">
    <source>
        <dbReference type="Proteomes" id="UP001162060"/>
    </source>
</evidence>
<dbReference type="Proteomes" id="UP001162060">
    <property type="component" value="Unassembled WGS sequence"/>
</dbReference>
<evidence type="ECO:0000259" key="1">
    <source>
        <dbReference type="Pfam" id="PF13976"/>
    </source>
</evidence>
<dbReference type="InterPro" id="IPR025724">
    <property type="entry name" value="GAG-pre-integrase_dom"/>
</dbReference>